<protein>
    <submittedName>
        <fullName evidence="7">Sigma-70 family RNA polymerase sigma factor</fullName>
    </submittedName>
</protein>
<evidence type="ECO:0000256" key="2">
    <source>
        <dbReference type="ARBA" id="ARBA00023015"/>
    </source>
</evidence>
<dbReference type="Pfam" id="PF04542">
    <property type="entry name" value="Sigma70_r2"/>
    <property type="match status" value="1"/>
</dbReference>
<evidence type="ECO:0000313" key="7">
    <source>
        <dbReference type="EMBL" id="TPG12488.1"/>
    </source>
</evidence>
<evidence type="ECO:0000313" key="8">
    <source>
        <dbReference type="Proteomes" id="UP000318413"/>
    </source>
</evidence>
<evidence type="ECO:0000256" key="1">
    <source>
        <dbReference type="ARBA" id="ARBA00010641"/>
    </source>
</evidence>
<keyword evidence="4" id="KW-0804">Transcription</keyword>
<dbReference type="GO" id="GO:0003677">
    <property type="term" value="F:DNA binding"/>
    <property type="evidence" value="ECO:0007669"/>
    <property type="project" value="InterPro"/>
</dbReference>
<sequence length="157" mass="17421">MTSARLFGICLRVCGERQAAEDVLHDVYQTIWQRAGAWDPAGGSAMTWLASIARDHAIAWRRASEAASRALPIDDAVRIVDRCISTKPAQPLEQCLAKLDPRQRHAICAAFFDGATYPELAGRQGISIDAMKRRIREGPTVMRHDFFAAETDERALV</sequence>
<keyword evidence="8" id="KW-1185">Reference proteome</keyword>
<dbReference type="AlphaFoldDB" id="A0A502CHN1"/>
<dbReference type="InterPro" id="IPR039425">
    <property type="entry name" value="RNA_pol_sigma-70-like"/>
</dbReference>
<dbReference type="GO" id="GO:0016987">
    <property type="term" value="F:sigma factor activity"/>
    <property type="evidence" value="ECO:0007669"/>
    <property type="project" value="UniProtKB-KW"/>
</dbReference>
<keyword evidence="3" id="KW-0731">Sigma factor</keyword>
<dbReference type="SUPFAM" id="SSF88659">
    <property type="entry name" value="Sigma3 and sigma4 domains of RNA polymerase sigma factors"/>
    <property type="match status" value="1"/>
</dbReference>
<dbReference type="Pfam" id="PF08281">
    <property type="entry name" value="Sigma70_r4_2"/>
    <property type="match status" value="1"/>
</dbReference>
<dbReference type="Gene3D" id="1.10.10.10">
    <property type="entry name" value="Winged helix-like DNA-binding domain superfamily/Winged helix DNA-binding domain"/>
    <property type="match status" value="1"/>
</dbReference>
<dbReference type="InterPro" id="IPR013324">
    <property type="entry name" value="RNA_pol_sigma_r3/r4-like"/>
</dbReference>
<dbReference type="EMBL" id="RCZK01000006">
    <property type="protein sequence ID" value="TPG12488.1"/>
    <property type="molecule type" value="Genomic_DNA"/>
</dbReference>
<dbReference type="InterPro" id="IPR014284">
    <property type="entry name" value="RNA_pol_sigma-70_dom"/>
</dbReference>
<evidence type="ECO:0000256" key="4">
    <source>
        <dbReference type="ARBA" id="ARBA00023163"/>
    </source>
</evidence>
<reference evidence="7 8" key="1">
    <citation type="journal article" date="2019" name="Environ. Microbiol.">
        <title>Species interactions and distinct microbial communities in high Arctic permafrost affected cryosols are associated with the CH4 and CO2 gas fluxes.</title>
        <authorList>
            <person name="Altshuler I."/>
            <person name="Hamel J."/>
            <person name="Turney S."/>
            <person name="Magnuson E."/>
            <person name="Levesque R."/>
            <person name="Greer C."/>
            <person name="Whyte L.G."/>
        </authorList>
    </citation>
    <scope>NUCLEOTIDE SEQUENCE [LARGE SCALE GENOMIC DNA]</scope>
    <source>
        <strain evidence="7 8">S5.1</strain>
    </source>
</reference>
<feature type="domain" description="RNA polymerase sigma-70 region 2" evidence="5">
    <location>
        <begin position="5"/>
        <end position="63"/>
    </location>
</feature>
<dbReference type="PANTHER" id="PTHR43133">
    <property type="entry name" value="RNA POLYMERASE ECF-TYPE SIGMA FACTO"/>
    <property type="match status" value="1"/>
</dbReference>
<dbReference type="PANTHER" id="PTHR43133:SF62">
    <property type="entry name" value="RNA POLYMERASE SIGMA FACTOR SIGZ"/>
    <property type="match status" value="1"/>
</dbReference>
<dbReference type="InterPro" id="IPR013325">
    <property type="entry name" value="RNA_pol_sigma_r2"/>
</dbReference>
<organism evidence="7 8">
    <name type="scientific">Sphingomonas oligophenolica</name>
    <dbReference type="NCBI Taxonomy" id="301154"/>
    <lineage>
        <taxon>Bacteria</taxon>
        <taxon>Pseudomonadati</taxon>
        <taxon>Pseudomonadota</taxon>
        <taxon>Alphaproteobacteria</taxon>
        <taxon>Sphingomonadales</taxon>
        <taxon>Sphingomonadaceae</taxon>
        <taxon>Sphingomonas</taxon>
    </lineage>
</organism>
<dbReference type="Gene3D" id="1.10.1740.10">
    <property type="match status" value="1"/>
</dbReference>
<accession>A0A502CHN1</accession>
<evidence type="ECO:0000259" key="6">
    <source>
        <dbReference type="Pfam" id="PF08281"/>
    </source>
</evidence>
<feature type="domain" description="RNA polymerase sigma factor 70 region 4 type 2" evidence="6">
    <location>
        <begin position="91"/>
        <end position="136"/>
    </location>
</feature>
<comment type="caution">
    <text evidence="7">The sequence shown here is derived from an EMBL/GenBank/DDBJ whole genome shotgun (WGS) entry which is preliminary data.</text>
</comment>
<dbReference type="GO" id="GO:0006352">
    <property type="term" value="P:DNA-templated transcription initiation"/>
    <property type="evidence" value="ECO:0007669"/>
    <property type="project" value="InterPro"/>
</dbReference>
<dbReference type="Proteomes" id="UP000318413">
    <property type="component" value="Unassembled WGS sequence"/>
</dbReference>
<dbReference type="NCBIfam" id="TIGR02937">
    <property type="entry name" value="sigma70-ECF"/>
    <property type="match status" value="1"/>
</dbReference>
<dbReference type="InterPro" id="IPR013249">
    <property type="entry name" value="RNA_pol_sigma70_r4_t2"/>
</dbReference>
<proteinExistence type="inferred from homology"/>
<evidence type="ECO:0000259" key="5">
    <source>
        <dbReference type="Pfam" id="PF04542"/>
    </source>
</evidence>
<dbReference type="OrthoDB" id="9784272at2"/>
<keyword evidence="2" id="KW-0805">Transcription regulation</keyword>
<comment type="similarity">
    <text evidence="1">Belongs to the sigma-70 factor family. ECF subfamily.</text>
</comment>
<evidence type="ECO:0000256" key="3">
    <source>
        <dbReference type="ARBA" id="ARBA00023082"/>
    </source>
</evidence>
<gene>
    <name evidence="7" type="ORF">EAH84_09745</name>
</gene>
<dbReference type="InterPro" id="IPR036388">
    <property type="entry name" value="WH-like_DNA-bd_sf"/>
</dbReference>
<name>A0A502CHN1_9SPHN</name>
<dbReference type="InterPro" id="IPR007627">
    <property type="entry name" value="RNA_pol_sigma70_r2"/>
</dbReference>
<dbReference type="SUPFAM" id="SSF88946">
    <property type="entry name" value="Sigma2 domain of RNA polymerase sigma factors"/>
    <property type="match status" value="1"/>
</dbReference>